<keyword evidence="1" id="KW-0812">Transmembrane</keyword>
<dbReference type="OrthoDB" id="4990273at2"/>
<dbReference type="AlphaFoldDB" id="A0A543B144"/>
<feature type="transmembrane region" description="Helical" evidence="1">
    <location>
        <begin position="36"/>
        <end position="58"/>
    </location>
</feature>
<gene>
    <name evidence="2" type="ORF">FB566_4098</name>
</gene>
<accession>A0A543B144</accession>
<evidence type="ECO:0000313" key="2">
    <source>
        <dbReference type="EMBL" id="TQL78510.1"/>
    </source>
</evidence>
<reference evidence="2 3" key="1">
    <citation type="submission" date="2019-06" db="EMBL/GenBank/DDBJ databases">
        <title>Sequencing the genomes of 1000 actinobacteria strains.</title>
        <authorList>
            <person name="Klenk H.-P."/>
        </authorList>
    </citation>
    <scope>NUCLEOTIDE SEQUENCE [LARGE SCALE GENOMIC DNA]</scope>
    <source>
        <strain evidence="2 3">DSM 45928</strain>
    </source>
</reference>
<proteinExistence type="predicted"/>
<keyword evidence="1" id="KW-0472">Membrane</keyword>
<dbReference type="Proteomes" id="UP000317043">
    <property type="component" value="Unassembled WGS sequence"/>
</dbReference>
<feature type="transmembrane region" description="Helical" evidence="1">
    <location>
        <begin position="5"/>
        <end position="24"/>
    </location>
</feature>
<evidence type="ECO:0000313" key="3">
    <source>
        <dbReference type="Proteomes" id="UP000317043"/>
    </source>
</evidence>
<dbReference type="InParanoid" id="A0A543B144"/>
<keyword evidence="3" id="KW-1185">Reference proteome</keyword>
<keyword evidence="1" id="KW-1133">Transmembrane helix</keyword>
<dbReference type="EMBL" id="VFOW01000001">
    <property type="protein sequence ID" value="TQL78510.1"/>
    <property type="molecule type" value="Genomic_DNA"/>
</dbReference>
<name>A0A543B144_9ACTN</name>
<comment type="caution">
    <text evidence="2">The sequence shown here is derived from an EMBL/GenBank/DDBJ whole genome shotgun (WGS) entry which is preliminary data.</text>
</comment>
<protein>
    <submittedName>
        <fullName evidence="2">Uncharacterized protein</fullName>
    </submittedName>
</protein>
<organism evidence="2 3">
    <name type="scientific">Stackebrandtia endophytica</name>
    <dbReference type="NCBI Taxonomy" id="1496996"/>
    <lineage>
        <taxon>Bacteria</taxon>
        <taxon>Bacillati</taxon>
        <taxon>Actinomycetota</taxon>
        <taxon>Actinomycetes</taxon>
        <taxon>Glycomycetales</taxon>
        <taxon>Glycomycetaceae</taxon>
        <taxon>Stackebrandtia</taxon>
    </lineage>
</organism>
<dbReference type="RefSeq" id="WP_142043047.1">
    <property type="nucleotide sequence ID" value="NZ_JBHTGS010000003.1"/>
</dbReference>
<evidence type="ECO:0000256" key="1">
    <source>
        <dbReference type="SAM" id="Phobius"/>
    </source>
</evidence>
<sequence length="224" mass="24589">MTLKVLRVILIAVSVMLVGFIIWIDLSTDLWQKYVVISGLVAGLVTFFLTAIVIDRVIARSTHERWAPVTRLALGDVRRQLVADLPPYATPAVHRLPRLRMDGDRDADLDDVIAAAVDERDRLATALSRWSSFLSASADVVDIMDSVAEIARRLDLIGLLATELRHESNGEPSLSSEDEAVRVLLSEVDAYHRAGDGLIALIDTTLANNAELAVREPTRSMPNG</sequence>